<dbReference type="Proteomes" id="UP000799436">
    <property type="component" value="Unassembled WGS sequence"/>
</dbReference>
<dbReference type="AlphaFoldDB" id="A0A6G1L5N4"/>
<proteinExistence type="predicted"/>
<dbReference type="OrthoDB" id="3889136at2759"/>
<keyword evidence="2" id="KW-1185">Reference proteome</keyword>
<protein>
    <submittedName>
        <fullName evidence="1">Uncharacterized protein</fullName>
    </submittedName>
</protein>
<organism evidence="1 2">
    <name type="scientific">Teratosphaeria nubilosa</name>
    <dbReference type="NCBI Taxonomy" id="161662"/>
    <lineage>
        <taxon>Eukaryota</taxon>
        <taxon>Fungi</taxon>
        <taxon>Dikarya</taxon>
        <taxon>Ascomycota</taxon>
        <taxon>Pezizomycotina</taxon>
        <taxon>Dothideomycetes</taxon>
        <taxon>Dothideomycetidae</taxon>
        <taxon>Mycosphaerellales</taxon>
        <taxon>Teratosphaeriaceae</taxon>
        <taxon>Teratosphaeria</taxon>
    </lineage>
</organism>
<accession>A0A6G1L5N4</accession>
<sequence>MSPYSTETPSLQKKTNWSAKDDRTLLLFARIRMCVIDAREYGTISKYLTCKPSSADVQERVEKRREEQISKLKDGGILEDKDLGEIQEARLEKHRTGVRAEKVVKAEEDKAKWAFADQRTASTSSLQTSSSIGEALGETVQRVIDEERAASKRL</sequence>
<reference evidence="1" key="1">
    <citation type="journal article" date="2020" name="Stud. Mycol.">
        <title>101 Dothideomycetes genomes: a test case for predicting lifestyles and emergence of pathogens.</title>
        <authorList>
            <person name="Haridas S."/>
            <person name="Albert R."/>
            <person name="Binder M."/>
            <person name="Bloem J."/>
            <person name="Labutti K."/>
            <person name="Salamov A."/>
            <person name="Andreopoulos B."/>
            <person name="Baker S."/>
            <person name="Barry K."/>
            <person name="Bills G."/>
            <person name="Bluhm B."/>
            <person name="Cannon C."/>
            <person name="Castanera R."/>
            <person name="Culley D."/>
            <person name="Daum C."/>
            <person name="Ezra D."/>
            <person name="Gonzalez J."/>
            <person name="Henrissat B."/>
            <person name="Kuo A."/>
            <person name="Liang C."/>
            <person name="Lipzen A."/>
            <person name="Lutzoni F."/>
            <person name="Magnuson J."/>
            <person name="Mondo S."/>
            <person name="Nolan M."/>
            <person name="Ohm R."/>
            <person name="Pangilinan J."/>
            <person name="Park H.-J."/>
            <person name="Ramirez L."/>
            <person name="Alfaro M."/>
            <person name="Sun H."/>
            <person name="Tritt A."/>
            <person name="Yoshinaga Y."/>
            <person name="Zwiers L.-H."/>
            <person name="Turgeon B."/>
            <person name="Goodwin S."/>
            <person name="Spatafora J."/>
            <person name="Crous P."/>
            <person name="Grigoriev I."/>
        </authorList>
    </citation>
    <scope>NUCLEOTIDE SEQUENCE</scope>
    <source>
        <strain evidence="1">CBS 116005</strain>
    </source>
</reference>
<evidence type="ECO:0000313" key="2">
    <source>
        <dbReference type="Proteomes" id="UP000799436"/>
    </source>
</evidence>
<evidence type="ECO:0000313" key="1">
    <source>
        <dbReference type="EMBL" id="KAF2768146.1"/>
    </source>
</evidence>
<gene>
    <name evidence="1" type="ORF">EJ03DRAFT_352411</name>
</gene>
<dbReference type="EMBL" id="ML995847">
    <property type="protein sequence ID" value="KAF2768146.1"/>
    <property type="molecule type" value="Genomic_DNA"/>
</dbReference>
<name>A0A6G1L5N4_9PEZI</name>